<evidence type="ECO:0000259" key="3">
    <source>
        <dbReference type="Pfam" id="PF01182"/>
    </source>
</evidence>
<comment type="caution">
    <text evidence="4">The sequence shown here is derived from an EMBL/GenBank/DDBJ whole genome shotgun (WGS) entry which is preliminary data.</text>
</comment>
<dbReference type="SUPFAM" id="SSF100950">
    <property type="entry name" value="NagB/RpiA/CoA transferase-like"/>
    <property type="match status" value="1"/>
</dbReference>
<name>A0A099I4S1_CLOIN</name>
<dbReference type="GO" id="GO:0006043">
    <property type="term" value="P:glucosamine catabolic process"/>
    <property type="evidence" value="ECO:0007669"/>
    <property type="project" value="TreeGrafter"/>
</dbReference>
<keyword evidence="2" id="KW-0119">Carbohydrate metabolism</keyword>
<evidence type="ECO:0000313" key="4">
    <source>
        <dbReference type="EMBL" id="KGJ52611.1"/>
    </source>
</evidence>
<dbReference type="GO" id="GO:0005829">
    <property type="term" value="C:cytosol"/>
    <property type="evidence" value="ECO:0007669"/>
    <property type="project" value="TreeGrafter"/>
</dbReference>
<evidence type="ECO:0000313" key="5">
    <source>
        <dbReference type="Proteomes" id="UP000030008"/>
    </source>
</evidence>
<dbReference type="GO" id="GO:0016853">
    <property type="term" value="F:isomerase activity"/>
    <property type="evidence" value="ECO:0007669"/>
    <property type="project" value="UniProtKB-KW"/>
</dbReference>
<evidence type="ECO:0000256" key="1">
    <source>
        <dbReference type="ARBA" id="ARBA00022801"/>
    </source>
</evidence>
<keyword evidence="4" id="KW-0413">Isomerase</keyword>
<dbReference type="Pfam" id="PF01182">
    <property type="entry name" value="Glucosamine_iso"/>
    <property type="match status" value="1"/>
</dbReference>
<dbReference type="GO" id="GO:0006046">
    <property type="term" value="P:N-acetylglucosamine catabolic process"/>
    <property type="evidence" value="ECO:0007669"/>
    <property type="project" value="TreeGrafter"/>
</dbReference>
<dbReference type="RefSeq" id="WP_044905919.1">
    <property type="nucleotide sequence ID" value="NZ_JQIF01000058.1"/>
</dbReference>
<dbReference type="Gene3D" id="3.40.50.1360">
    <property type="match status" value="1"/>
</dbReference>
<dbReference type="InterPro" id="IPR037171">
    <property type="entry name" value="NagB/RpiA_transferase-like"/>
</dbReference>
<dbReference type="Proteomes" id="UP000030008">
    <property type="component" value="Unassembled WGS sequence"/>
</dbReference>
<dbReference type="GO" id="GO:0005975">
    <property type="term" value="P:carbohydrate metabolic process"/>
    <property type="evidence" value="ECO:0007669"/>
    <property type="project" value="InterPro"/>
</dbReference>
<dbReference type="GO" id="GO:0042802">
    <property type="term" value="F:identical protein binding"/>
    <property type="evidence" value="ECO:0007669"/>
    <property type="project" value="TreeGrafter"/>
</dbReference>
<dbReference type="EMBL" id="JQIF01000058">
    <property type="protein sequence ID" value="KGJ52611.1"/>
    <property type="molecule type" value="Genomic_DNA"/>
</dbReference>
<organism evidence="4 5">
    <name type="scientific">Clostridium innocuum</name>
    <dbReference type="NCBI Taxonomy" id="1522"/>
    <lineage>
        <taxon>Bacteria</taxon>
        <taxon>Bacillati</taxon>
        <taxon>Bacillota</taxon>
        <taxon>Clostridia</taxon>
        <taxon>Eubacteriales</taxon>
        <taxon>Clostridiaceae</taxon>
        <taxon>Clostridium</taxon>
    </lineage>
</organism>
<dbReference type="PANTHER" id="PTHR11280">
    <property type="entry name" value="GLUCOSAMINE-6-PHOSPHATE ISOMERASE"/>
    <property type="match status" value="1"/>
</dbReference>
<dbReference type="AlphaFoldDB" id="A0A099I4S1"/>
<dbReference type="PANTHER" id="PTHR11280:SF5">
    <property type="entry name" value="GLUCOSAMINE-6-PHOSPHATE ISOMERASE"/>
    <property type="match status" value="1"/>
</dbReference>
<sequence length="234" mass="26155">MKLIHTENYEAMSKEAADLLLDTLRKKPDAVICLATGSSPARMYELVCEAVNRERIDLSEITFVKLDEWYGVEPQAACTCTTFIREHLLDQLYMQPKAVVEFVSDAADIRQELDRMDVFLSEHPIDVMILGLGMNGHLGLNEPADFLTLSAHYAELDEKTKTHDMVKGYEPKGGLTIGLQGIFTSGQIIMLVCGDRKEAAYQAFMSQRIATSTPASLLWLHPNCVTLVDDTIQK</sequence>
<proteinExistence type="predicted"/>
<dbReference type="GO" id="GO:0004342">
    <property type="term" value="F:glucosamine-6-phosphate deaminase activity"/>
    <property type="evidence" value="ECO:0007669"/>
    <property type="project" value="InterPro"/>
</dbReference>
<reference evidence="4 5" key="1">
    <citation type="submission" date="2014-08" db="EMBL/GenBank/DDBJ databases">
        <title>Clostridium innocuum, an unnegligible vancomycin-resistant pathogen causing extra-intestinal infections.</title>
        <authorList>
            <person name="Feng Y."/>
            <person name="Chiu C.-H."/>
        </authorList>
    </citation>
    <scope>NUCLEOTIDE SEQUENCE [LARGE SCALE GENOMIC DNA]</scope>
    <source>
        <strain evidence="4 5">AN88</strain>
    </source>
</reference>
<accession>A0A099I4S1</accession>
<feature type="domain" description="Glucosamine/galactosamine-6-phosphate isomerase" evidence="3">
    <location>
        <begin position="10"/>
        <end position="218"/>
    </location>
</feature>
<evidence type="ECO:0000256" key="2">
    <source>
        <dbReference type="ARBA" id="ARBA00023277"/>
    </source>
</evidence>
<keyword evidence="1" id="KW-0378">Hydrolase</keyword>
<gene>
    <name evidence="4" type="ORF">CIAN88_13580</name>
</gene>
<dbReference type="GO" id="GO:0019262">
    <property type="term" value="P:N-acetylneuraminate catabolic process"/>
    <property type="evidence" value="ECO:0007669"/>
    <property type="project" value="TreeGrafter"/>
</dbReference>
<dbReference type="InterPro" id="IPR004547">
    <property type="entry name" value="Glucosamine6P_isomerase"/>
</dbReference>
<protein>
    <submittedName>
        <fullName evidence="4">Glucosamine-6-phosphate isomerase</fullName>
    </submittedName>
</protein>
<dbReference type="InterPro" id="IPR006148">
    <property type="entry name" value="Glc/Gal-6P_isomerase"/>
</dbReference>